<evidence type="ECO:0000313" key="2">
    <source>
        <dbReference type="EMBL" id="RKU41668.1"/>
    </source>
</evidence>
<sequence length="307" mass="34367">MKDLEQQQKKIKKVKADIGEIKASKAGEPDANTQNNMDKMKARVKAEVRGTWTGAAVELSNTKRELLKVMDDQGRQLNEQNERLDSLESHIAEQTSVTDRHERAILDHGDISVQQVHSVSIIERSVTSILDRQENRLSSVEMRLADQANQHAQYQTPTSPRNWFPKHSKANEASELRGIIASQGGALRVQGKQLGEMSKEIASLRELCKDLAERVKQTCNKPEITGFHGYTREVARLKEIRQLLPAMSGVQPSGEEPVGSGHAVSQVKDFKPTSLEDVSAEIANYKHFRMTLTPVLARQAWEEAAEE</sequence>
<feature type="coiled-coil region" evidence="1">
    <location>
        <begin position="194"/>
        <end position="221"/>
    </location>
</feature>
<keyword evidence="3" id="KW-1185">Reference proteome</keyword>
<organism evidence="2 3">
    <name type="scientific">Coniochaeta pulveracea</name>
    <dbReference type="NCBI Taxonomy" id="177199"/>
    <lineage>
        <taxon>Eukaryota</taxon>
        <taxon>Fungi</taxon>
        <taxon>Dikarya</taxon>
        <taxon>Ascomycota</taxon>
        <taxon>Pezizomycotina</taxon>
        <taxon>Sordariomycetes</taxon>
        <taxon>Sordariomycetidae</taxon>
        <taxon>Coniochaetales</taxon>
        <taxon>Coniochaetaceae</taxon>
        <taxon>Coniochaeta</taxon>
    </lineage>
</organism>
<dbReference type="EMBL" id="QVQW01000070">
    <property type="protein sequence ID" value="RKU41668.1"/>
    <property type="molecule type" value="Genomic_DNA"/>
</dbReference>
<comment type="caution">
    <text evidence="2">The sequence shown here is derived from an EMBL/GenBank/DDBJ whole genome shotgun (WGS) entry which is preliminary data.</text>
</comment>
<proteinExistence type="predicted"/>
<keyword evidence="1" id="KW-0175">Coiled coil</keyword>
<evidence type="ECO:0000256" key="1">
    <source>
        <dbReference type="SAM" id="Coils"/>
    </source>
</evidence>
<feature type="coiled-coil region" evidence="1">
    <location>
        <begin position="63"/>
        <end position="97"/>
    </location>
</feature>
<evidence type="ECO:0000313" key="3">
    <source>
        <dbReference type="Proteomes" id="UP000275385"/>
    </source>
</evidence>
<reference evidence="2 3" key="1">
    <citation type="submission" date="2018-08" db="EMBL/GenBank/DDBJ databases">
        <title>Draft genome of the lignicolous fungus Coniochaeta pulveracea.</title>
        <authorList>
            <person name="Borstlap C.J."/>
            <person name="De Witt R.N."/>
            <person name="Botha A."/>
            <person name="Volschenk H."/>
        </authorList>
    </citation>
    <scope>NUCLEOTIDE SEQUENCE [LARGE SCALE GENOMIC DNA]</scope>
    <source>
        <strain evidence="2 3">CAB683</strain>
    </source>
</reference>
<accession>A0A420Y1Q6</accession>
<dbReference type="AlphaFoldDB" id="A0A420Y1Q6"/>
<protein>
    <submittedName>
        <fullName evidence="2">Uncharacterized protein</fullName>
    </submittedName>
</protein>
<dbReference type="Proteomes" id="UP000275385">
    <property type="component" value="Unassembled WGS sequence"/>
</dbReference>
<name>A0A420Y1Q6_9PEZI</name>
<gene>
    <name evidence="2" type="ORF">DL546_004427</name>
</gene>